<evidence type="ECO:0000256" key="6">
    <source>
        <dbReference type="SAM" id="Phobius"/>
    </source>
</evidence>
<dbReference type="SMART" id="SM00304">
    <property type="entry name" value="HAMP"/>
    <property type="match status" value="2"/>
</dbReference>
<dbReference type="GO" id="GO:0016020">
    <property type="term" value="C:membrane"/>
    <property type="evidence" value="ECO:0007669"/>
    <property type="project" value="InterPro"/>
</dbReference>
<feature type="domain" description="HAMP" evidence="8">
    <location>
        <begin position="396"/>
        <end position="449"/>
    </location>
</feature>
<evidence type="ECO:0000259" key="7">
    <source>
        <dbReference type="PROSITE" id="PS50111"/>
    </source>
</evidence>
<evidence type="ECO:0000256" key="1">
    <source>
        <dbReference type="ARBA" id="ARBA00023224"/>
    </source>
</evidence>
<organism evidence="9 10">
    <name type="scientific">Halosimplex pelagicum</name>
    <dbReference type="NCBI Taxonomy" id="869886"/>
    <lineage>
        <taxon>Archaea</taxon>
        <taxon>Methanobacteriati</taxon>
        <taxon>Methanobacteriota</taxon>
        <taxon>Stenosarchaea group</taxon>
        <taxon>Halobacteria</taxon>
        <taxon>Halobacteriales</taxon>
        <taxon>Haloarculaceae</taxon>
        <taxon>Halosimplex</taxon>
    </lineage>
</organism>
<feature type="domain" description="HAMP" evidence="8">
    <location>
        <begin position="309"/>
        <end position="361"/>
    </location>
</feature>
<dbReference type="KEGG" id="hpel:HZS54_10065"/>
<gene>
    <name evidence="9" type="ORF">HZS54_10065</name>
</gene>
<dbReference type="EMBL" id="CP058909">
    <property type="protein sequence ID" value="QLH81952.1"/>
    <property type="molecule type" value="Genomic_DNA"/>
</dbReference>
<feature type="compositionally biased region" description="Low complexity" evidence="5">
    <location>
        <begin position="821"/>
        <end position="833"/>
    </location>
</feature>
<dbReference type="PROSITE" id="PS50885">
    <property type="entry name" value="HAMP"/>
    <property type="match status" value="2"/>
</dbReference>
<dbReference type="AlphaFoldDB" id="A0A7D5TSE9"/>
<evidence type="ECO:0000256" key="3">
    <source>
        <dbReference type="PROSITE-ProRule" id="PRU00284"/>
    </source>
</evidence>
<feature type="transmembrane region" description="Helical" evidence="6">
    <location>
        <begin position="21"/>
        <end position="45"/>
    </location>
</feature>
<keyword evidence="10" id="KW-1185">Reference proteome</keyword>
<keyword evidence="4" id="KW-0175">Coiled coil</keyword>
<dbReference type="SMART" id="SM00283">
    <property type="entry name" value="MA"/>
    <property type="match status" value="1"/>
</dbReference>
<dbReference type="OrthoDB" id="8523at2157"/>
<dbReference type="GO" id="GO:0007165">
    <property type="term" value="P:signal transduction"/>
    <property type="evidence" value="ECO:0007669"/>
    <property type="project" value="UniProtKB-KW"/>
</dbReference>
<dbReference type="InterPro" id="IPR003660">
    <property type="entry name" value="HAMP_dom"/>
</dbReference>
<dbReference type="Pfam" id="PF00015">
    <property type="entry name" value="MCPsignal"/>
    <property type="match status" value="1"/>
</dbReference>
<feature type="domain" description="Methyl-accepting transducer" evidence="7">
    <location>
        <begin position="468"/>
        <end position="706"/>
    </location>
</feature>
<keyword evidence="6" id="KW-0812">Transmembrane</keyword>
<dbReference type="RefSeq" id="WP_179922421.1">
    <property type="nucleotide sequence ID" value="NZ_CP058909.1"/>
</dbReference>
<dbReference type="Gene3D" id="1.10.287.950">
    <property type="entry name" value="Methyl-accepting chemotaxis protein"/>
    <property type="match status" value="1"/>
</dbReference>
<dbReference type="PANTHER" id="PTHR32089">
    <property type="entry name" value="METHYL-ACCEPTING CHEMOTAXIS PROTEIN MCPB"/>
    <property type="match status" value="1"/>
</dbReference>
<dbReference type="CDD" id="cd11386">
    <property type="entry name" value="MCP_signal"/>
    <property type="match status" value="1"/>
</dbReference>
<dbReference type="SUPFAM" id="SSF158472">
    <property type="entry name" value="HAMP domain-like"/>
    <property type="match status" value="1"/>
</dbReference>
<name>A0A7D5TSE9_9EURY</name>
<dbReference type="Pfam" id="PF00672">
    <property type="entry name" value="HAMP"/>
    <property type="match status" value="1"/>
</dbReference>
<dbReference type="GeneID" id="56082936"/>
<keyword evidence="1 3" id="KW-0807">Transducer</keyword>
<evidence type="ECO:0000313" key="10">
    <source>
        <dbReference type="Proteomes" id="UP000509346"/>
    </source>
</evidence>
<protein>
    <submittedName>
        <fullName evidence="9">HAMP domain-containing protein</fullName>
    </submittedName>
</protein>
<dbReference type="PANTHER" id="PTHR32089:SF112">
    <property type="entry name" value="LYSOZYME-LIKE PROTEIN-RELATED"/>
    <property type="match status" value="1"/>
</dbReference>
<dbReference type="SUPFAM" id="SSF58104">
    <property type="entry name" value="Methyl-accepting chemotaxis protein (MCP) signaling domain"/>
    <property type="match status" value="1"/>
</dbReference>
<comment type="similarity">
    <text evidence="2">Belongs to the methyl-accepting chemotaxis (MCP) protein family.</text>
</comment>
<keyword evidence="6" id="KW-0472">Membrane</keyword>
<accession>A0A7D5TSE9</accession>
<proteinExistence type="inferred from homology"/>
<feature type="transmembrane region" description="Helical" evidence="6">
    <location>
        <begin position="289"/>
        <end position="308"/>
    </location>
</feature>
<keyword evidence="6" id="KW-1133">Transmembrane helix</keyword>
<dbReference type="CDD" id="cd06225">
    <property type="entry name" value="HAMP"/>
    <property type="match status" value="1"/>
</dbReference>
<evidence type="ECO:0000256" key="5">
    <source>
        <dbReference type="SAM" id="MobiDB-lite"/>
    </source>
</evidence>
<dbReference type="Proteomes" id="UP000509346">
    <property type="component" value="Chromosome"/>
</dbReference>
<sequence length="843" mass="88397">MDGEDSGGVGSYVPDVIRGRFVLKLAAVVAVAVVVSSAIGLMFYANATDRIDSQLSDRVTSTAQLQAQGLERWVGGVRHQTRLISQAPPFQRDDREAIDYHLLRQGGRMSESILDVHYVDSHSREVLVSTNDSVEGTNLSRAGVPWARDRAATVGRVTNIAERVFVASEPYESPSSGERVLAFVSAAPKNTENLVVVEADLGARAQQFHQTVDEASTTVQRRNGARVMGTLSGNATLPGELTSAESAGLTRGDGNVVGFAPVDGTDWTVATVVPASAAYSMRNYVGSSLLAGVGATVAVFAVATIAFGRRSAKTLDDLAERARAIEDGDLDVDCSTDRVDEFGRLYGAFDEMRDSLREQIAAAESARDEAEQARERAEAARAEADEAKREAERLNDRLEARASEYGDVMAACAAGDLTRRLDAEADSDAMAEIATAYNDMMDEWEATIRRVRAFGEAVGTAAADVTETVDDVRDRSAGVRDAAETMSDDAAAQSAKLDAVWAELDDLSATVEEVSTVADSVRTTADETLERSEAGREAAAAAADALGDIEDSTDETLAQVEALDDLTAEIEAVTDLIGDIAEQTNMLALNANIEAARAGTDGGGDGFAVVAAEVEELSEETVEATAEIESAIDRMRGQMETAVDEVTATSRKVSAGTETVADALAAFDDIADGIEATTDGVREIDRATAEQAESTQEVVAMVESVSEIGDRTAAQSDAVADDATEQSAVVDEVGRDIGTLADRAAELDDALAAFDVETDSGSAGEGGSGLASDRGRGVERGPDAGTDAGADDRSEAPPLDTTGPDAQTDEGDERVRRVESSEIVSVEGGPVEAVEGETGGTDD</sequence>
<evidence type="ECO:0000259" key="8">
    <source>
        <dbReference type="PROSITE" id="PS50885"/>
    </source>
</evidence>
<evidence type="ECO:0000256" key="2">
    <source>
        <dbReference type="ARBA" id="ARBA00029447"/>
    </source>
</evidence>
<dbReference type="PROSITE" id="PS50111">
    <property type="entry name" value="CHEMOTAXIS_TRANSDUC_2"/>
    <property type="match status" value="1"/>
</dbReference>
<dbReference type="InterPro" id="IPR004089">
    <property type="entry name" value="MCPsignal_dom"/>
</dbReference>
<feature type="coiled-coil region" evidence="4">
    <location>
        <begin position="353"/>
        <end position="408"/>
    </location>
</feature>
<evidence type="ECO:0000256" key="4">
    <source>
        <dbReference type="SAM" id="Coils"/>
    </source>
</evidence>
<feature type="region of interest" description="Disordered" evidence="5">
    <location>
        <begin position="758"/>
        <end position="843"/>
    </location>
</feature>
<dbReference type="Gene3D" id="6.10.250.1910">
    <property type="match status" value="1"/>
</dbReference>
<evidence type="ECO:0000313" key="9">
    <source>
        <dbReference type="EMBL" id="QLH81952.1"/>
    </source>
</evidence>
<feature type="compositionally biased region" description="Basic and acidic residues" evidence="5">
    <location>
        <begin position="773"/>
        <end position="782"/>
    </location>
</feature>
<reference evidence="9 10" key="1">
    <citation type="submission" date="2020-07" db="EMBL/GenBank/DDBJ databases">
        <title>Halosimplex litoreum sp. nov. and Halosimplex rubrum sp. nov., isolated from different salt environments.</title>
        <authorList>
            <person name="Cui H."/>
        </authorList>
    </citation>
    <scope>NUCLEOTIDE SEQUENCE [LARGE SCALE GENOMIC DNA]</scope>
    <source>
        <strain evidence="9 10">R2</strain>
    </source>
</reference>